<evidence type="ECO:0000256" key="1">
    <source>
        <dbReference type="ARBA" id="ARBA00007572"/>
    </source>
</evidence>
<dbReference type="AlphaFoldDB" id="A0A9P1IV95"/>
<organism evidence="8 9">
    <name type="scientific">Caenorhabditis angaria</name>
    <dbReference type="NCBI Taxonomy" id="860376"/>
    <lineage>
        <taxon>Eukaryota</taxon>
        <taxon>Metazoa</taxon>
        <taxon>Ecdysozoa</taxon>
        <taxon>Nematoda</taxon>
        <taxon>Chromadorea</taxon>
        <taxon>Rhabditida</taxon>
        <taxon>Rhabditina</taxon>
        <taxon>Rhabditomorpha</taxon>
        <taxon>Rhabditoidea</taxon>
        <taxon>Rhabditidae</taxon>
        <taxon>Peloderinae</taxon>
        <taxon>Caenorhabditis</taxon>
    </lineage>
</organism>
<keyword evidence="3" id="KW-0235">DNA replication</keyword>
<dbReference type="SUPFAM" id="SSF50249">
    <property type="entry name" value="Nucleic acid-binding proteins"/>
    <property type="match status" value="1"/>
</dbReference>
<accession>A0A9P1IV95</accession>
<dbReference type="CDD" id="cd07969">
    <property type="entry name" value="OBF_DNA_ligase_I"/>
    <property type="match status" value="1"/>
</dbReference>
<feature type="region of interest" description="Disordered" evidence="6">
    <location>
        <begin position="194"/>
        <end position="337"/>
    </location>
</feature>
<dbReference type="SUPFAM" id="SSF56091">
    <property type="entry name" value="DNA ligase/mRNA capping enzyme, catalytic domain"/>
    <property type="match status" value="1"/>
</dbReference>
<keyword evidence="9" id="KW-1185">Reference proteome</keyword>
<dbReference type="PANTHER" id="PTHR45674:SF4">
    <property type="entry name" value="DNA LIGASE 1"/>
    <property type="match status" value="1"/>
</dbReference>
<dbReference type="InterPro" id="IPR012340">
    <property type="entry name" value="NA-bd_OB-fold"/>
</dbReference>
<dbReference type="GO" id="GO:0006281">
    <property type="term" value="P:DNA repair"/>
    <property type="evidence" value="ECO:0007669"/>
    <property type="project" value="InterPro"/>
</dbReference>
<dbReference type="FunFam" id="2.40.50.140:FF:000062">
    <property type="entry name" value="DNA ligase"/>
    <property type="match status" value="1"/>
</dbReference>
<dbReference type="Pfam" id="PF04679">
    <property type="entry name" value="DNA_ligase_A_C"/>
    <property type="match status" value="1"/>
</dbReference>
<evidence type="ECO:0000259" key="7">
    <source>
        <dbReference type="PROSITE" id="PS50160"/>
    </source>
</evidence>
<dbReference type="GO" id="GO:0005739">
    <property type="term" value="C:mitochondrion"/>
    <property type="evidence" value="ECO:0007669"/>
    <property type="project" value="TreeGrafter"/>
</dbReference>
<evidence type="ECO:0000313" key="8">
    <source>
        <dbReference type="EMBL" id="CAI5451351.1"/>
    </source>
</evidence>
<dbReference type="Pfam" id="PF01068">
    <property type="entry name" value="DNA_ligase_A_M"/>
    <property type="match status" value="1"/>
</dbReference>
<evidence type="ECO:0000256" key="4">
    <source>
        <dbReference type="ARBA" id="ARBA00022741"/>
    </source>
</evidence>
<dbReference type="PANTHER" id="PTHR45674">
    <property type="entry name" value="DNA LIGASE 1/3 FAMILY MEMBER"/>
    <property type="match status" value="1"/>
</dbReference>
<dbReference type="PROSITE" id="PS50160">
    <property type="entry name" value="DNA_LIGASE_A3"/>
    <property type="match status" value="1"/>
</dbReference>
<dbReference type="GO" id="GO:0005634">
    <property type="term" value="C:nucleus"/>
    <property type="evidence" value="ECO:0007669"/>
    <property type="project" value="TreeGrafter"/>
</dbReference>
<comment type="similarity">
    <text evidence="1">Belongs to the ATP-dependent DNA ligase family.</text>
</comment>
<evidence type="ECO:0000256" key="3">
    <source>
        <dbReference type="ARBA" id="ARBA00022705"/>
    </source>
</evidence>
<evidence type="ECO:0000313" key="9">
    <source>
        <dbReference type="Proteomes" id="UP001152747"/>
    </source>
</evidence>
<dbReference type="InterPro" id="IPR012309">
    <property type="entry name" value="DNA_ligase_ATP-dep_C"/>
</dbReference>
<feature type="compositionally biased region" description="Acidic residues" evidence="6">
    <location>
        <begin position="202"/>
        <end position="218"/>
    </location>
</feature>
<dbReference type="InterPro" id="IPR012310">
    <property type="entry name" value="DNA_ligase_ATP-dep_cent"/>
</dbReference>
<dbReference type="InterPro" id="IPR016059">
    <property type="entry name" value="DNA_ligase_ATP-dep_CS"/>
</dbReference>
<name>A0A9P1IV95_9PELO</name>
<dbReference type="Gene3D" id="3.30.1490.70">
    <property type="match status" value="1"/>
</dbReference>
<dbReference type="Gene3D" id="2.40.50.140">
    <property type="entry name" value="Nucleic acid-binding proteins"/>
    <property type="match status" value="1"/>
</dbReference>
<evidence type="ECO:0000256" key="5">
    <source>
        <dbReference type="ARBA" id="ARBA00022840"/>
    </source>
</evidence>
<keyword evidence="4" id="KW-0547">Nucleotide-binding</keyword>
<sequence>MIDEFLQNKCEGLMIKTLDNEATYEISRRSRSWLKMKKDYVDGVGDTLDLVVMGAYFGVGKRTGVYGGYLLGCYNPTTEEYESVCKIGTGFTDEDLAEQYKILQDKKVNKVPSYYQFDATLKPDDIFEPSIVFEVKCADITISPRHKAASGLTEDGRGISLRFPRFLRIRDDKNAEDATSSEQVLEMYNSQEAIANQKIEGKDEEEEGNEEEDYEEAENDKTKIEEKEDVKNISTGSAGSAKENEKKLASSPAKKTSPKKEVQKTPTPKKSPKKDVSSSPAKKPAAIFNTKKSSATKKPKDEFEESSDNNSDQEEEEIKKSEPKRKRSRIAIDSDDE</sequence>
<comment type="caution">
    <text evidence="8">The sequence shown here is derived from an EMBL/GenBank/DDBJ whole genome shotgun (WGS) entry which is preliminary data.</text>
</comment>
<reference evidence="8" key="1">
    <citation type="submission" date="2022-11" db="EMBL/GenBank/DDBJ databases">
        <authorList>
            <person name="Kikuchi T."/>
        </authorList>
    </citation>
    <scope>NUCLEOTIDE SEQUENCE</scope>
    <source>
        <strain evidence="8">PS1010</strain>
    </source>
</reference>
<protein>
    <recommendedName>
        <fullName evidence="7">ATP-dependent DNA ligase family profile domain-containing protein</fullName>
    </recommendedName>
</protein>
<keyword evidence="5" id="KW-0067">ATP-binding</keyword>
<evidence type="ECO:0000256" key="6">
    <source>
        <dbReference type="SAM" id="MobiDB-lite"/>
    </source>
</evidence>
<keyword evidence="2" id="KW-0436">Ligase</keyword>
<dbReference type="GO" id="GO:0005524">
    <property type="term" value="F:ATP binding"/>
    <property type="evidence" value="ECO:0007669"/>
    <property type="project" value="UniProtKB-KW"/>
</dbReference>
<dbReference type="GO" id="GO:0003910">
    <property type="term" value="F:DNA ligase (ATP) activity"/>
    <property type="evidence" value="ECO:0007669"/>
    <property type="project" value="InterPro"/>
</dbReference>
<proteinExistence type="inferred from homology"/>
<dbReference type="InterPro" id="IPR050191">
    <property type="entry name" value="ATP-dep_DNA_ligase"/>
</dbReference>
<gene>
    <name evidence="8" type="ORF">CAMP_LOCUS13988</name>
</gene>
<feature type="domain" description="ATP-dependent DNA ligase family profile" evidence="7">
    <location>
        <begin position="1"/>
        <end position="75"/>
    </location>
</feature>
<feature type="compositionally biased region" description="Acidic residues" evidence="6">
    <location>
        <begin position="302"/>
        <end position="316"/>
    </location>
</feature>
<dbReference type="EMBL" id="CANHGI010000005">
    <property type="protein sequence ID" value="CAI5451351.1"/>
    <property type="molecule type" value="Genomic_DNA"/>
</dbReference>
<dbReference type="GO" id="GO:0006310">
    <property type="term" value="P:DNA recombination"/>
    <property type="evidence" value="ECO:0007669"/>
    <property type="project" value="InterPro"/>
</dbReference>
<evidence type="ECO:0000256" key="2">
    <source>
        <dbReference type="ARBA" id="ARBA00022598"/>
    </source>
</evidence>
<dbReference type="OrthoDB" id="206088at2759"/>
<feature type="compositionally biased region" description="Low complexity" evidence="6">
    <location>
        <begin position="277"/>
        <end position="286"/>
    </location>
</feature>
<dbReference type="Proteomes" id="UP001152747">
    <property type="component" value="Unassembled WGS sequence"/>
</dbReference>
<dbReference type="GO" id="GO:1903461">
    <property type="term" value="P:Okazaki fragment processing involved in mitotic DNA replication"/>
    <property type="evidence" value="ECO:0007669"/>
    <property type="project" value="TreeGrafter"/>
</dbReference>
<dbReference type="PROSITE" id="PS00333">
    <property type="entry name" value="DNA_LIGASE_A2"/>
    <property type="match status" value="1"/>
</dbReference>
<feature type="compositionally biased region" description="Basic and acidic residues" evidence="6">
    <location>
        <begin position="219"/>
        <end position="231"/>
    </location>
</feature>